<gene>
    <name evidence="2" type="ORF">DLJ74_07745</name>
</gene>
<keyword evidence="1" id="KW-1133">Transmembrane helix</keyword>
<organism evidence="2 3">
    <name type="scientific">Gracilibacillus dipsosauri</name>
    <dbReference type="NCBI Taxonomy" id="178340"/>
    <lineage>
        <taxon>Bacteria</taxon>
        <taxon>Bacillati</taxon>
        <taxon>Bacillota</taxon>
        <taxon>Bacilli</taxon>
        <taxon>Bacillales</taxon>
        <taxon>Bacillaceae</taxon>
        <taxon>Gracilibacillus</taxon>
    </lineage>
</organism>
<comment type="caution">
    <text evidence="2">The sequence shown here is derived from an EMBL/GenBank/DDBJ whole genome shotgun (WGS) entry which is preliminary data.</text>
</comment>
<keyword evidence="1" id="KW-0472">Membrane</keyword>
<keyword evidence="3" id="KW-1185">Reference proteome</keyword>
<name>A0A317KY48_9BACI</name>
<reference evidence="2 3" key="1">
    <citation type="submission" date="2018-05" db="EMBL/GenBank/DDBJ databases">
        <title>Genomic analysis of Gracilibacillus dipsosauri DD1 reveals novel features of a salt-tolerant amylase.</title>
        <authorList>
            <person name="Deutch C.E."/>
            <person name="Yang S."/>
        </authorList>
    </citation>
    <scope>NUCLEOTIDE SEQUENCE [LARGE SCALE GENOMIC DNA]</scope>
    <source>
        <strain evidence="2 3">DD1</strain>
    </source>
</reference>
<dbReference type="AlphaFoldDB" id="A0A317KY48"/>
<feature type="transmembrane region" description="Helical" evidence="1">
    <location>
        <begin position="7"/>
        <end position="27"/>
    </location>
</feature>
<protein>
    <submittedName>
        <fullName evidence="2">Uncharacterized protein</fullName>
    </submittedName>
</protein>
<keyword evidence="1" id="KW-0812">Transmembrane</keyword>
<proteinExistence type="predicted"/>
<sequence length="108" mass="12288">MNKIAIVIKVIGVLALIGGIIVGFNLYETPLEGYDYLTEKDYSVLFTWIAYGIIICFIFLGFGEIITLLQKSLNEQERQTKQLYDIHNAMDDDDSLLGKDYFNKAPTE</sequence>
<dbReference type="EMBL" id="QGTD01000008">
    <property type="protein sequence ID" value="PWU68335.1"/>
    <property type="molecule type" value="Genomic_DNA"/>
</dbReference>
<evidence type="ECO:0000256" key="1">
    <source>
        <dbReference type="SAM" id="Phobius"/>
    </source>
</evidence>
<dbReference type="RefSeq" id="WP_109984049.1">
    <property type="nucleotide sequence ID" value="NZ_QGTD01000008.1"/>
</dbReference>
<accession>A0A317KY48</accession>
<evidence type="ECO:0000313" key="3">
    <source>
        <dbReference type="Proteomes" id="UP000245624"/>
    </source>
</evidence>
<evidence type="ECO:0000313" key="2">
    <source>
        <dbReference type="EMBL" id="PWU68335.1"/>
    </source>
</evidence>
<feature type="transmembrane region" description="Helical" evidence="1">
    <location>
        <begin position="47"/>
        <end position="69"/>
    </location>
</feature>
<dbReference type="Proteomes" id="UP000245624">
    <property type="component" value="Unassembled WGS sequence"/>
</dbReference>